<gene>
    <name evidence="2" type="ORF">Cylst_6396</name>
</gene>
<dbReference type="Gene3D" id="1.10.260.40">
    <property type="entry name" value="lambda repressor-like DNA-binding domains"/>
    <property type="match status" value="1"/>
</dbReference>
<evidence type="ECO:0000259" key="1">
    <source>
        <dbReference type="PROSITE" id="PS50943"/>
    </source>
</evidence>
<dbReference type="KEGG" id="csg:Cylst_6396"/>
<dbReference type="EMBL" id="CP003645">
    <property type="protein sequence ID" value="AFZ28614.1"/>
    <property type="molecule type" value="Genomic_DNA"/>
</dbReference>
<dbReference type="OrthoDB" id="427043at2"/>
<evidence type="ECO:0000313" key="2">
    <source>
        <dbReference type="EMBL" id="AFZ28614.1"/>
    </source>
</evidence>
<dbReference type="HOGENOM" id="CLU_066192_31_3_3"/>
<name>K9X942_9NOST</name>
<dbReference type="InterPro" id="IPR001387">
    <property type="entry name" value="Cro/C1-type_HTH"/>
</dbReference>
<keyword evidence="3" id="KW-1185">Reference proteome</keyword>
<geneLocation type="plasmid" evidence="2 3">
    <name>pCYLST.03</name>
</geneLocation>
<dbReference type="SUPFAM" id="SSF47413">
    <property type="entry name" value="lambda repressor-like DNA-binding domains"/>
    <property type="match status" value="1"/>
</dbReference>
<keyword evidence="2" id="KW-0614">Plasmid</keyword>
<dbReference type="InterPro" id="IPR010982">
    <property type="entry name" value="Lambda_DNA-bd_dom_sf"/>
</dbReference>
<sequence>MEPRMHCYLKNFMDNKNLNIAQLSREIGVTENAIRGYAQNRFSRIDNATAIKLCSFFGVSMGDMFQIQTAEQL</sequence>
<dbReference type="Pfam" id="PF13443">
    <property type="entry name" value="HTH_26"/>
    <property type="match status" value="1"/>
</dbReference>
<reference evidence="2 3" key="1">
    <citation type="submission" date="2012-06" db="EMBL/GenBank/DDBJ databases">
        <title>Finished plasmid 3 of genome of Cylindrospermum stagnale PCC 7417.</title>
        <authorList>
            <consortium name="US DOE Joint Genome Institute"/>
            <person name="Gugger M."/>
            <person name="Coursin T."/>
            <person name="Rippka R."/>
            <person name="Tandeau De Marsac N."/>
            <person name="Huntemann M."/>
            <person name="Wei C.-L."/>
            <person name="Han J."/>
            <person name="Detter J.C."/>
            <person name="Han C."/>
            <person name="Tapia R."/>
            <person name="Davenport K."/>
            <person name="Daligault H."/>
            <person name="Erkkila T."/>
            <person name="Gu W."/>
            <person name="Munk A.C.C."/>
            <person name="Teshima H."/>
            <person name="Xu Y."/>
            <person name="Chain P."/>
            <person name="Chen A."/>
            <person name="Krypides N."/>
            <person name="Mavromatis K."/>
            <person name="Markowitz V."/>
            <person name="Szeto E."/>
            <person name="Ivanova N."/>
            <person name="Mikhailova N."/>
            <person name="Ovchinnikova G."/>
            <person name="Pagani I."/>
            <person name="Pati A."/>
            <person name="Goodwin L."/>
            <person name="Peters L."/>
            <person name="Pitluck S."/>
            <person name="Woyke T."/>
            <person name="Kerfeld C."/>
        </authorList>
    </citation>
    <scope>NUCLEOTIDE SEQUENCE [LARGE SCALE GENOMIC DNA]</scope>
    <source>
        <strain evidence="2 3">PCC 7417</strain>
        <plasmid evidence="3">Plasmid pCYLST.03</plasmid>
    </source>
</reference>
<proteinExistence type="predicted"/>
<dbReference type="AlphaFoldDB" id="K9X942"/>
<dbReference type="PROSITE" id="PS50943">
    <property type="entry name" value="HTH_CROC1"/>
    <property type="match status" value="1"/>
</dbReference>
<dbReference type="SMART" id="SM00530">
    <property type="entry name" value="HTH_XRE"/>
    <property type="match status" value="1"/>
</dbReference>
<dbReference type="CDD" id="cd00093">
    <property type="entry name" value="HTH_XRE"/>
    <property type="match status" value="1"/>
</dbReference>
<dbReference type="GO" id="GO:0003677">
    <property type="term" value="F:DNA binding"/>
    <property type="evidence" value="ECO:0007669"/>
    <property type="project" value="InterPro"/>
</dbReference>
<organism evidence="2 3">
    <name type="scientific">Cylindrospermum stagnale PCC 7417</name>
    <dbReference type="NCBI Taxonomy" id="56107"/>
    <lineage>
        <taxon>Bacteria</taxon>
        <taxon>Bacillati</taxon>
        <taxon>Cyanobacteriota</taxon>
        <taxon>Cyanophyceae</taxon>
        <taxon>Nostocales</taxon>
        <taxon>Nostocaceae</taxon>
        <taxon>Cylindrospermum</taxon>
    </lineage>
</organism>
<evidence type="ECO:0000313" key="3">
    <source>
        <dbReference type="Proteomes" id="UP000010475"/>
    </source>
</evidence>
<protein>
    <submittedName>
        <fullName evidence="2">Plasmid maintenance system antidote protein</fullName>
    </submittedName>
</protein>
<dbReference type="Proteomes" id="UP000010475">
    <property type="component" value="Plasmid pCYLST.03"/>
</dbReference>
<accession>K9X942</accession>
<feature type="domain" description="HTH cro/C1-type" evidence="1">
    <location>
        <begin position="9"/>
        <end position="64"/>
    </location>
</feature>